<evidence type="ECO:0000256" key="3">
    <source>
        <dbReference type="ARBA" id="ARBA00022448"/>
    </source>
</evidence>
<evidence type="ECO:0000313" key="11">
    <source>
        <dbReference type="EMBL" id="KAF9415557.1"/>
    </source>
</evidence>
<dbReference type="CDD" id="cd07305">
    <property type="entry name" value="Porin3_Tom40"/>
    <property type="match status" value="1"/>
</dbReference>
<comment type="caution">
    <text evidence="11">The sequence shown here is derived from an EMBL/GenBank/DDBJ whole genome shotgun (WGS) entry which is preliminary data.</text>
</comment>
<evidence type="ECO:0000256" key="9">
    <source>
        <dbReference type="ARBA" id="ARBA00023136"/>
    </source>
</evidence>
<feature type="compositionally biased region" description="Basic and acidic residues" evidence="10">
    <location>
        <begin position="25"/>
        <end position="36"/>
    </location>
</feature>
<reference evidence="11" key="1">
    <citation type="submission" date="2020-08" db="EMBL/GenBank/DDBJ databases">
        <title>Spodoptera exigua strain:BAW_Kor-Di-RS1 Genome sequencing and assembly.</title>
        <authorList>
            <person name="Kim J."/>
            <person name="Nam H.Y."/>
            <person name="Kwon M."/>
            <person name="Choi J.H."/>
            <person name="Cho S.R."/>
            <person name="Kim G.-H."/>
        </authorList>
    </citation>
    <scope>NUCLEOTIDE SEQUENCE</scope>
    <source>
        <strain evidence="11">BAW_Kor-Di-RS1</strain>
        <tissue evidence="11">Whole-body</tissue>
    </source>
</reference>
<evidence type="ECO:0000256" key="6">
    <source>
        <dbReference type="ARBA" id="ARBA00022787"/>
    </source>
</evidence>
<evidence type="ECO:0000256" key="10">
    <source>
        <dbReference type="SAM" id="MobiDB-lite"/>
    </source>
</evidence>
<keyword evidence="6" id="KW-1000">Mitochondrion outer membrane</keyword>
<protein>
    <submittedName>
        <fullName evidence="11">Uncharacterized protein</fullName>
    </submittedName>
</protein>
<evidence type="ECO:0000256" key="5">
    <source>
        <dbReference type="ARBA" id="ARBA00022692"/>
    </source>
</evidence>
<feature type="region of interest" description="Disordered" evidence="10">
    <location>
        <begin position="17"/>
        <end position="36"/>
    </location>
</feature>
<evidence type="ECO:0000256" key="1">
    <source>
        <dbReference type="ARBA" id="ARBA00004374"/>
    </source>
</evidence>
<dbReference type="GO" id="GO:0030150">
    <property type="term" value="P:protein import into mitochondrial matrix"/>
    <property type="evidence" value="ECO:0007669"/>
    <property type="project" value="InterPro"/>
</dbReference>
<evidence type="ECO:0000256" key="8">
    <source>
        <dbReference type="ARBA" id="ARBA00023128"/>
    </source>
</evidence>
<name>A0A835GHF5_SPOEX</name>
<evidence type="ECO:0000313" key="12">
    <source>
        <dbReference type="Proteomes" id="UP000648187"/>
    </source>
</evidence>
<keyword evidence="5" id="KW-0812">Transmembrane</keyword>
<evidence type="ECO:0000256" key="2">
    <source>
        <dbReference type="ARBA" id="ARBA00010510"/>
    </source>
</evidence>
<comment type="subcellular location">
    <subcellularLocation>
        <location evidence="1">Mitochondrion outer membrane</location>
        <topology evidence="1">Multi-pass membrane protein</topology>
    </subcellularLocation>
</comment>
<dbReference type="Proteomes" id="UP000648187">
    <property type="component" value="Unassembled WGS sequence"/>
</dbReference>
<evidence type="ECO:0000256" key="7">
    <source>
        <dbReference type="ARBA" id="ARBA00022927"/>
    </source>
</evidence>
<keyword evidence="8" id="KW-0496">Mitochondrion</keyword>
<organism evidence="11 12">
    <name type="scientific">Spodoptera exigua</name>
    <name type="common">Beet armyworm</name>
    <name type="synonym">Noctua fulgens</name>
    <dbReference type="NCBI Taxonomy" id="7107"/>
    <lineage>
        <taxon>Eukaryota</taxon>
        <taxon>Metazoa</taxon>
        <taxon>Ecdysozoa</taxon>
        <taxon>Arthropoda</taxon>
        <taxon>Hexapoda</taxon>
        <taxon>Insecta</taxon>
        <taxon>Pterygota</taxon>
        <taxon>Neoptera</taxon>
        <taxon>Endopterygota</taxon>
        <taxon>Lepidoptera</taxon>
        <taxon>Glossata</taxon>
        <taxon>Ditrysia</taxon>
        <taxon>Noctuoidea</taxon>
        <taxon>Noctuidae</taxon>
        <taxon>Amphipyrinae</taxon>
        <taxon>Spodoptera</taxon>
    </lineage>
</organism>
<gene>
    <name evidence="11" type="ORF">HW555_006828</name>
</gene>
<dbReference type="GO" id="GO:0005741">
    <property type="term" value="C:mitochondrial outer membrane"/>
    <property type="evidence" value="ECO:0007669"/>
    <property type="project" value="UniProtKB-SubCell"/>
</dbReference>
<dbReference type="GO" id="GO:0008320">
    <property type="term" value="F:protein transmembrane transporter activity"/>
    <property type="evidence" value="ECO:0007669"/>
    <property type="project" value="InterPro"/>
</dbReference>
<keyword evidence="4" id="KW-1134">Transmembrane beta strand</keyword>
<dbReference type="InterPro" id="IPR023614">
    <property type="entry name" value="Porin_dom_sf"/>
</dbReference>
<dbReference type="EMBL" id="JACKWZ010000108">
    <property type="protein sequence ID" value="KAF9415557.1"/>
    <property type="molecule type" value="Genomic_DNA"/>
</dbReference>
<accession>A0A835GHF5</accession>
<comment type="similarity">
    <text evidence="2">Belongs to the Tom40 family.</text>
</comment>
<keyword evidence="7" id="KW-0653">Protein transport</keyword>
<dbReference type="InterPro" id="IPR027246">
    <property type="entry name" value="Porin_Euk/Tom40"/>
</dbReference>
<dbReference type="Gene3D" id="2.40.160.10">
    <property type="entry name" value="Porin"/>
    <property type="match status" value="1"/>
</dbReference>
<dbReference type="AlphaFoldDB" id="A0A835GHF5"/>
<evidence type="ECO:0000256" key="4">
    <source>
        <dbReference type="ARBA" id="ARBA00022452"/>
    </source>
</evidence>
<proteinExistence type="inferred from homology"/>
<dbReference type="InterPro" id="IPR037930">
    <property type="entry name" value="Tom40"/>
</dbReference>
<sequence length="323" mass="35405">MGAISSRYRVYNSGLTNVDANPAESENKRENPGTLDEIHKKTKDVMPVNFEGGKLMVNRGLSNHFQMSHTLTMSSAQNGYKLGATYIGTKQISPSEAFPVILGDVDPSGNVNFSLIHQLTPEIRLKGAAQVQECKLTATQGTLEYKGSDYTLAMAVGKPDFNEKSAVFVGHYLQSVTKRLALGTELVYQSGARVMGGEIAITSAAARYTMDDSEVSATLSTANFHLCYFKQCSEQLQVVAEMDTSFRGMESVGTIGYQVNIPKADLIFRGKNGRLKLEHWSSSREEVAAPTIHICSVRHGQSGEATVQIWLRSHHRLMSDCDD</sequence>
<dbReference type="Pfam" id="PF01459">
    <property type="entry name" value="Porin_3"/>
    <property type="match status" value="1"/>
</dbReference>
<keyword evidence="9" id="KW-0472">Membrane</keyword>
<keyword evidence="3" id="KW-0813">Transport</keyword>
<dbReference type="PANTHER" id="PTHR10802">
    <property type="entry name" value="MITOCHONDRIAL IMPORT RECEPTOR SUBUNIT TOM40"/>
    <property type="match status" value="1"/>
</dbReference>
<keyword evidence="12" id="KW-1185">Reference proteome</keyword>